<name>A0ABW7EU11_9BURK</name>
<reference evidence="2 3" key="1">
    <citation type="submission" date="2024-09" db="EMBL/GenBank/DDBJ databases">
        <title>Novel species of the genus Pelomonas and Roseateles isolated from streams.</title>
        <authorList>
            <person name="Lu H."/>
        </authorList>
    </citation>
    <scope>NUCLEOTIDE SEQUENCE [LARGE SCALE GENOMIC DNA]</scope>
    <source>
        <strain evidence="2 3">DC23W</strain>
    </source>
</reference>
<dbReference type="EMBL" id="JBIGHY010000014">
    <property type="protein sequence ID" value="MFG6416999.1"/>
    <property type="molecule type" value="Genomic_DNA"/>
</dbReference>
<dbReference type="PANTHER" id="PTHR30619:SF1">
    <property type="entry name" value="RECOMBINATION PROTEIN 2"/>
    <property type="match status" value="1"/>
</dbReference>
<dbReference type="PANTHER" id="PTHR30619">
    <property type="entry name" value="DNA INTERNALIZATION/COMPETENCE PROTEIN COMEC/REC2"/>
    <property type="match status" value="1"/>
</dbReference>
<evidence type="ECO:0000256" key="1">
    <source>
        <dbReference type="SAM" id="MobiDB-lite"/>
    </source>
</evidence>
<dbReference type="SUPFAM" id="SSF56281">
    <property type="entry name" value="Metallo-hydrolase/oxidoreductase"/>
    <property type="match status" value="1"/>
</dbReference>
<evidence type="ECO:0000313" key="2">
    <source>
        <dbReference type="EMBL" id="MFG6416999.1"/>
    </source>
</evidence>
<accession>A0ABW7EU11</accession>
<proteinExistence type="predicted"/>
<dbReference type="RefSeq" id="WP_394473057.1">
    <property type="nucleotide sequence ID" value="NZ_JBIGHY010000014.1"/>
</dbReference>
<evidence type="ECO:0000313" key="3">
    <source>
        <dbReference type="Proteomes" id="UP001606300"/>
    </source>
</evidence>
<feature type="region of interest" description="Disordered" evidence="1">
    <location>
        <begin position="1"/>
        <end position="21"/>
    </location>
</feature>
<sequence length="378" mass="40800">MSLVQAQSKPATLAQPKPQSKPAVAATAATVKQLQIHYINVEQGGATLIVGPNGTKIMYDFGNLPGGKNIGKYLREKVGMREGDPVHYAIVSHADKDHYLGYKHFVEKDGFNVSIANYEPGTTKSISRTMKSHWLDPAQKTWAKKFKPIPVGLRIALGDGAEAHVVAANGVVLGETTSPAVRNENDRSIALFIRHGNFSYILDGDLGGGNDPCTDHQTSQKKIQERVARALVAHDLIPEGRGVSVMHVAHHGSESSTPSGYYNAMQPEVAVISVGDNQGSFLHPREDVIDKVLLQTVKVSCSLVPPVKAVFQTSEARPKEPCSSTGCISTKGLVAGSFVITTDGRNGYDIKTEKAVKHGKDVKAQAPPELLWHFDFPK</sequence>
<dbReference type="InterPro" id="IPR052159">
    <property type="entry name" value="Competence_DNA_uptake"/>
</dbReference>
<dbReference type="InterPro" id="IPR036866">
    <property type="entry name" value="RibonucZ/Hydroxyglut_hydro"/>
</dbReference>
<comment type="caution">
    <text evidence="2">The sequence shown here is derived from an EMBL/GenBank/DDBJ whole genome shotgun (WGS) entry which is preliminary data.</text>
</comment>
<organism evidence="2 3">
    <name type="scientific">Pelomonas dachongensis</name>
    <dbReference type="NCBI Taxonomy" id="3299029"/>
    <lineage>
        <taxon>Bacteria</taxon>
        <taxon>Pseudomonadati</taxon>
        <taxon>Pseudomonadota</taxon>
        <taxon>Betaproteobacteria</taxon>
        <taxon>Burkholderiales</taxon>
        <taxon>Sphaerotilaceae</taxon>
        <taxon>Roseateles</taxon>
    </lineage>
</organism>
<feature type="compositionally biased region" description="Polar residues" evidence="1">
    <location>
        <begin position="1"/>
        <end position="10"/>
    </location>
</feature>
<keyword evidence="3" id="KW-1185">Reference proteome</keyword>
<dbReference type="Gene3D" id="3.60.15.10">
    <property type="entry name" value="Ribonuclease Z/Hydroxyacylglutathione hydrolase-like"/>
    <property type="match status" value="1"/>
</dbReference>
<gene>
    <name evidence="2" type="ORF">ACG02S_24185</name>
</gene>
<protein>
    <submittedName>
        <fullName evidence="2">ComEC/Rec2 family competence protein</fullName>
    </submittedName>
</protein>
<dbReference type="Proteomes" id="UP001606300">
    <property type="component" value="Unassembled WGS sequence"/>
</dbReference>